<keyword evidence="3" id="KW-1185">Reference proteome</keyword>
<dbReference type="Proteomes" id="UP000265520">
    <property type="component" value="Unassembled WGS sequence"/>
</dbReference>
<dbReference type="AlphaFoldDB" id="A0A392UT01"/>
<reference evidence="2 3" key="1">
    <citation type="journal article" date="2018" name="Front. Plant Sci.">
        <title>Red Clover (Trifolium pratense) and Zigzag Clover (T. medium) - A Picture of Genomic Similarities and Differences.</title>
        <authorList>
            <person name="Dluhosova J."/>
            <person name="Istvanek J."/>
            <person name="Nedelnik J."/>
            <person name="Repkova J."/>
        </authorList>
    </citation>
    <scope>NUCLEOTIDE SEQUENCE [LARGE SCALE GENOMIC DNA]</scope>
    <source>
        <strain evidence="3">cv. 10/8</strain>
        <tissue evidence="2">Leaf</tissue>
    </source>
</reference>
<evidence type="ECO:0000313" key="2">
    <source>
        <dbReference type="EMBL" id="MCI78373.1"/>
    </source>
</evidence>
<proteinExistence type="predicted"/>
<evidence type="ECO:0000256" key="1">
    <source>
        <dbReference type="SAM" id="MobiDB-lite"/>
    </source>
</evidence>
<sequence length="52" mass="5568">MAWKYIEFALAQRAGKNTCSCATRHCNMLNAPRPEASQANSSATAQRAVPSG</sequence>
<comment type="caution">
    <text evidence="2">The sequence shown here is derived from an EMBL/GenBank/DDBJ whole genome shotgun (WGS) entry which is preliminary data.</text>
</comment>
<name>A0A392UT01_9FABA</name>
<accession>A0A392UT01</accession>
<organism evidence="2 3">
    <name type="scientific">Trifolium medium</name>
    <dbReference type="NCBI Taxonomy" id="97028"/>
    <lineage>
        <taxon>Eukaryota</taxon>
        <taxon>Viridiplantae</taxon>
        <taxon>Streptophyta</taxon>
        <taxon>Embryophyta</taxon>
        <taxon>Tracheophyta</taxon>
        <taxon>Spermatophyta</taxon>
        <taxon>Magnoliopsida</taxon>
        <taxon>eudicotyledons</taxon>
        <taxon>Gunneridae</taxon>
        <taxon>Pentapetalae</taxon>
        <taxon>rosids</taxon>
        <taxon>fabids</taxon>
        <taxon>Fabales</taxon>
        <taxon>Fabaceae</taxon>
        <taxon>Papilionoideae</taxon>
        <taxon>50 kb inversion clade</taxon>
        <taxon>NPAAA clade</taxon>
        <taxon>Hologalegina</taxon>
        <taxon>IRL clade</taxon>
        <taxon>Trifolieae</taxon>
        <taxon>Trifolium</taxon>
    </lineage>
</organism>
<gene>
    <name evidence="2" type="ORF">A2U01_0099643</name>
</gene>
<protein>
    <submittedName>
        <fullName evidence="2">Uncharacterized protein</fullName>
    </submittedName>
</protein>
<feature type="non-terminal residue" evidence="2">
    <location>
        <position position="52"/>
    </location>
</feature>
<feature type="region of interest" description="Disordered" evidence="1">
    <location>
        <begin position="32"/>
        <end position="52"/>
    </location>
</feature>
<dbReference type="EMBL" id="LXQA010949526">
    <property type="protein sequence ID" value="MCI78373.1"/>
    <property type="molecule type" value="Genomic_DNA"/>
</dbReference>
<evidence type="ECO:0000313" key="3">
    <source>
        <dbReference type="Proteomes" id="UP000265520"/>
    </source>
</evidence>